<evidence type="ECO:0000313" key="2">
    <source>
        <dbReference type="EMBL" id="CAD7076706.1"/>
    </source>
</evidence>
<evidence type="ECO:0000313" key="3">
    <source>
        <dbReference type="Proteomes" id="UP000594454"/>
    </source>
</evidence>
<proteinExistence type="predicted"/>
<sequence length="239" mass="27164">MCRKEIITVIALCFAHTFGVTIESRFKYPARFEDVEYVVPGSSKSLQRAVLLNKKFKASPADEQEPLRSLTRKYIMLLNADSSQSNYGGTEEDDLEIVSQQAGKTEESFHALIPKPVIDKKQVSYLVQQPKKNYASVSGLHTVPHGVSRARQEQLKHVIQEVPSSDTNEGAPIIAYQLHEYAEPKTYKFRKERHFRGEKRHPHAGRIKEPFGFSNSKGRTTIVKYTTNPEGGFRIEEVQ</sequence>
<dbReference type="Proteomes" id="UP000594454">
    <property type="component" value="Chromosome 1"/>
</dbReference>
<feature type="chain" id="PRO_5030590646" evidence="1">
    <location>
        <begin position="20"/>
        <end position="239"/>
    </location>
</feature>
<feature type="signal peptide" evidence="1">
    <location>
        <begin position="1"/>
        <end position="19"/>
    </location>
</feature>
<dbReference type="InParanoid" id="A0A7R8YNV1"/>
<reference evidence="2 3" key="1">
    <citation type="submission" date="2020-11" db="EMBL/GenBank/DDBJ databases">
        <authorList>
            <person name="Wallbank WR R."/>
            <person name="Pardo Diaz C."/>
            <person name="Kozak K."/>
            <person name="Martin S."/>
            <person name="Jiggins C."/>
            <person name="Moest M."/>
            <person name="Warren A I."/>
            <person name="Generalovic N T."/>
            <person name="Byers J.R.P. K."/>
            <person name="Montejo-Kovacevich G."/>
            <person name="Yen C E."/>
        </authorList>
    </citation>
    <scope>NUCLEOTIDE SEQUENCE [LARGE SCALE GENOMIC DNA]</scope>
</reference>
<protein>
    <submittedName>
        <fullName evidence="2">Uncharacterized protein</fullName>
    </submittedName>
</protein>
<dbReference type="AlphaFoldDB" id="A0A7R8YNV1"/>
<accession>A0A7R8YNV1</accession>
<keyword evidence="1" id="KW-0732">Signal</keyword>
<dbReference type="OrthoDB" id="6436078at2759"/>
<dbReference type="EMBL" id="LR899009">
    <property type="protein sequence ID" value="CAD7076706.1"/>
    <property type="molecule type" value="Genomic_DNA"/>
</dbReference>
<evidence type="ECO:0000256" key="1">
    <source>
        <dbReference type="SAM" id="SignalP"/>
    </source>
</evidence>
<organism evidence="2 3">
    <name type="scientific">Hermetia illucens</name>
    <name type="common">Black soldier fly</name>
    <dbReference type="NCBI Taxonomy" id="343691"/>
    <lineage>
        <taxon>Eukaryota</taxon>
        <taxon>Metazoa</taxon>
        <taxon>Ecdysozoa</taxon>
        <taxon>Arthropoda</taxon>
        <taxon>Hexapoda</taxon>
        <taxon>Insecta</taxon>
        <taxon>Pterygota</taxon>
        <taxon>Neoptera</taxon>
        <taxon>Endopterygota</taxon>
        <taxon>Diptera</taxon>
        <taxon>Brachycera</taxon>
        <taxon>Stratiomyomorpha</taxon>
        <taxon>Stratiomyidae</taxon>
        <taxon>Hermetiinae</taxon>
        <taxon>Hermetia</taxon>
    </lineage>
</organism>
<gene>
    <name evidence="2" type="ORF">HERILL_LOCUS106</name>
</gene>
<keyword evidence="3" id="KW-1185">Reference proteome</keyword>
<name>A0A7R8YNV1_HERIL</name>